<dbReference type="AlphaFoldDB" id="A0A4R1B7U3"/>
<sequence length="350" mass="38152">MKSLLLPLFLILCLAGAAQDSAYQSVLNRWQREHGFSGTVLVSRGGRLLWSGAVGHANRETSAAAQSTTPYRIAGLTQPFTAVMILQLKEEGKLALDDTIAKYLPGYTGPGRARVTIRQLLTYSSGIPECGGGTARDIDRATLKLDTFISRYCSGPLEFEPGTKARMGNGDYILLGKIIEQATGRTWVDNLERRILRPLRMNSTGVVDDSKPVPRLARSYNYKDSATGYQPDKPYYTGNYYSAGSLYSTAYDLMRFDAALFAHQLLRPGTLADMIHGNEKLGNVAQGVWASAGRGSISLPYIYGSGAISGSRANWIHVLKGDIAVLVLSNTNRGDLARLSEDLYTVAVRK</sequence>
<keyword evidence="3" id="KW-0378">Hydrolase</keyword>
<dbReference type="PANTHER" id="PTHR46825">
    <property type="entry name" value="D-ALANYL-D-ALANINE-CARBOXYPEPTIDASE/ENDOPEPTIDASE AMPH"/>
    <property type="match status" value="1"/>
</dbReference>
<dbReference type="PANTHER" id="PTHR46825:SF7">
    <property type="entry name" value="D-ALANYL-D-ALANINE CARBOXYPEPTIDASE"/>
    <property type="match status" value="1"/>
</dbReference>
<accession>A0A4R1B7U3</accession>
<dbReference type="InterPro" id="IPR012338">
    <property type="entry name" value="Beta-lactam/transpept-like"/>
</dbReference>
<proteinExistence type="predicted"/>
<feature type="signal peptide" evidence="1">
    <location>
        <begin position="1"/>
        <end position="17"/>
    </location>
</feature>
<dbReference type="EMBL" id="SJZI01000046">
    <property type="protein sequence ID" value="TCJ13227.1"/>
    <property type="molecule type" value="Genomic_DNA"/>
</dbReference>
<protein>
    <submittedName>
        <fullName evidence="3">Class A beta-lactamase-related serine hydrolase</fullName>
    </submittedName>
</protein>
<gene>
    <name evidence="3" type="ORF">EPD60_12585</name>
</gene>
<dbReference type="RefSeq" id="WP_131449847.1">
    <property type="nucleotide sequence ID" value="NZ_SJZI01000046.1"/>
</dbReference>
<evidence type="ECO:0000256" key="1">
    <source>
        <dbReference type="SAM" id="SignalP"/>
    </source>
</evidence>
<organism evidence="3 4">
    <name type="scientific">Flaviaesturariibacter flavus</name>
    <dbReference type="NCBI Taxonomy" id="2502780"/>
    <lineage>
        <taxon>Bacteria</taxon>
        <taxon>Pseudomonadati</taxon>
        <taxon>Bacteroidota</taxon>
        <taxon>Chitinophagia</taxon>
        <taxon>Chitinophagales</taxon>
        <taxon>Chitinophagaceae</taxon>
        <taxon>Flaviaestuariibacter</taxon>
    </lineage>
</organism>
<feature type="chain" id="PRO_5020824782" evidence="1">
    <location>
        <begin position="18"/>
        <end position="350"/>
    </location>
</feature>
<keyword evidence="4" id="KW-1185">Reference proteome</keyword>
<dbReference type="OrthoDB" id="9793489at2"/>
<keyword evidence="1" id="KW-0732">Signal</keyword>
<dbReference type="SUPFAM" id="SSF56601">
    <property type="entry name" value="beta-lactamase/transpeptidase-like"/>
    <property type="match status" value="1"/>
</dbReference>
<evidence type="ECO:0000259" key="2">
    <source>
        <dbReference type="Pfam" id="PF00144"/>
    </source>
</evidence>
<feature type="domain" description="Beta-lactamase-related" evidence="2">
    <location>
        <begin position="37"/>
        <end position="335"/>
    </location>
</feature>
<name>A0A4R1B7U3_9BACT</name>
<comment type="caution">
    <text evidence="3">The sequence shown here is derived from an EMBL/GenBank/DDBJ whole genome shotgun (WGS) entry which is preliminary data.</text>
</comment>
<evidence type="ECO:0000313" key="4">
    <source>
        <dbReference type="Proteomes" id="UP000295334"/>
    </source>
</evidence>
<dbReference type="InterPro" id="IPR050491">
    <property type="entry name" value="AmpC-like"/>
</dbReference>
<dbReference type="InterPro" id="IPR001466">
    <property type="entry name" value="Beta-lactam-related"/>
</dbReference>
<evidence type="ECO:0000313" key="3">
    <source>
        <dbReference type="EMBL" id="TCJ13227.1"/>
    </source>
</evidence>
<dbReference type="Pfam" id="PF00144">
    <property type="entry name" value="Beta-lactamase"/>
    <property type="match status" value="1"/>
</dbReference>
<dbReference type="Proteomes" id="UP000295334">
    <property type="component" value="Unassembled WGS sequence"/>
</dbReference>
<dbReference type="GO" id="GO:0016787">
    <property type="term" value="F:hydrolase activity"/>
    <property type="evidence" value="ECO:0007669"/>
    <property type="project" value="UniProtKB-KW"/>
</dbReference>
<dbReference type="Gene3D" id="3.40.710.10">
    <property type="entry name" value="DD-peptidase/beta-lactamase superfamily"/>
    <property type="match status" value="1"/>
</dbReference>
<reference evidence="3 4" key="1">
    <citation type="submission" date="2019-03" db="EMBL/GenBank/DDBJ databases">
        <authorList>
            <person name="Kim M.K.M."/>
        </authorList>
    </citation>
    <scope>NUCLEOTIDE SEQUENCE [LARGE SCALE GENOMIC DNA]</scope>
    <source>
        <strain evidence="3 4">17J68-12</strain>
    </source>
</reference>